<dbReference type="InterPro" id="IPR006311">
    <property type="entry name" value="TAT_signal"/>
</dbReference>
<organism evidence="2 3">
    <name type="scientific">Roseomonas acroporae</name>
    <dbReference type="NCBI Taxonomy" id="2937791"/>
    <lineage>
        <taxon>Bacteria</taxon>
        <taxon>Pseudomonadati</taxon>
        <taxon>Pseudomonadota</taxon>
        <taxon>Alphaproteobacteria</taxon>
        <taxon>Acetobacterales</taxon>
        <taxon>Roseomonadaceae</taxon>
        <taxon>Roseomonas</taxon>
    </lineage>
</organism>
<reference evidence="2" key="1">
    <citation type="submission" date="2022-04" db="EMBL/GenBank/DDBJ databases">
        <title>Roseomonas acroporae sp. nov., isolated from coral Acropora digitifera.</title>
        <authorList>
            <person name="Sun H."/>
        </authorList>
    </citation>
    <scope>NUCLEOTIDE SEQUENCE</scope>
    <source>
        <strain evidence="2">NAR14</strain>
    </source>
</reference>
<evidence type="ECO:0000313" key="2">
    <source>
        <dbReference type="EMBL" id="MCK8785441.1"/>
    </source>
</evidence>
<accession>A0A9X2BVT6</accession>
<proteinExistence type="predicted"/>
<sequence>MPPPAGTGRRALVLGAALALAGCGARGLPDPGEAVAVPFPITMPPAAPLPAGGALAGTAPAPRPAFLPRLLPLGGLALSRQAIGFGGLSALHLEPDGRLTVLNDHGAWFTARLLLDGPRPVGLAELHTGRLHDGAGAPLDQHFVADSESLARLPDGGWLVGFERWHRIRAYRDLDAPGTYVEAPPGLARAPLNGGLESLAVLADGRWLALSESLAAATPGNVAAWIGRPRADGGVDWTRLDYRPAPPDYWPSDVAALPDGGALVLERRFGLGTGLRFRCRLAWIPPAALAAAGPGTVLEAETLLRLEPPLPADNFEGVSVARLGGRTVVALLSDDNESPFQRGVLLLFELVPGR</sequence>
<evidence type="ECO:0000259" key="1">
    <source>
        <dbReference type="Pfam" id="PF13449"/>
    </source>
</evidence>
<dbReference type="Proteomes" id="UP001139516">
    <property type="component" value="Unassembled WGS sequence"/>
</dbReference>
<feature type="domain" description="Phytase-like" evidence="1">
    <location>
        <begin position="84"/>
        <end position="336"/>
    </location>
</feature>
<gene>
    <name evidence="2" type="ORF">M0638_13710</name>
</gene>
<evidence type="ECO:0000313" key="3">
    <source>
        <dbReference type="Proteomes" id="UP001139516"/>
    </source>
</evidence>
<keyword evidence="3" id="KW-1185">Reference proteome</keyword>
<dbReference type="AlphaFoldDB" id="A0A9X2BVT6"/>
<dbReference type="RefSeq" id="WP_248667560.1">
    <property type="nucleotide sequence ID" value="NZ_JALPRX010000057.1"/>
</dbReference>
<dbReference type="InterPro" id="IPR027372">
    <property type="entry name" value="Phytase-like_dom"/>
</dbReference>
<dbReference type="PROSITE" id="PS51318">
    <property type="entry name" value="TAT"/>
    <property type="match status" value="1"/>
</dbReference>
<dbReference type="Pfam" id="PF13449">
    <property type="entry name" value="Phytase-like"/>
    <property type="match status" value="1"/>
</dbReference>
<name>A0A9X2BVT6_9PROT</name>
<dbReference type="EMBL" id="JALPRX010000057">
    <property type="protein sequence ID" value="MCK8785441.1"/>
    <property type="molecule type" value="Genomic_DNA"/>
</dbReference>
<comment type="caution">
    <text evidence="2">The sequence shown here is derived from an EMBL/GenBank/DDBJ whole genome shotgun (WGS) entry which is preliminary data.</text>
</comment>
<protein>
    <submittedName>
        <fullName evidence="2">Esterase-like activity of phytase family protein</fullName>
    </submittedName>
</protein>